<name>A0A1N7RWJ2_9BURK</name>
<comment type="caution">
    <text evidence="1">The sequence shown here is derived from an EMBL/GenBank/DDBJ whole genome shotgun (WGS) entry which is preliminary data.</text>
</comment>
<dbReference type="EMBL" id="CYGY02000023">
    <property type="protein sequence ID" value="SIT39486.1"/>
    <property type="molecule type" value="Genomic_DNA"/>
</dbReference>
<dbReference type="AlphaFoldDB" id="A0A1N7RWJ2"/>
<organism evidence="1 2">
    <name type="scientific">Paraburkholderia piptadeniae</name>
    <dbReference type="NCBI Taxonomy" id="1701573"/>
    <lineage>
        <taxon>Bacteria</taxon>
        <taxon>Pseudomonadati</taxon>
        <taxon>Pseudomonadota</taxon>
        <taxon>Betaproteobacteria</taxon>
        <taxon>Burkholderiales</taxon>
        <taxon>Burkholderiaceae</taxon>
        <taxon>Paraburkholderia</taxon>
    </lineage>
</organism>
<evidence type="ECO:0000313" key="2">
    <source>
        <dbReference type="Proteomes" id="UP000195569"/>
    </source>
</evidence>
<accession>A0A1N7RWJ2</accession>
<sequence>MRFRGSLGTLLRGWIGAGFVIPAGKAAPVTAASPTNRAEGLVPRHTTDVKWEQSALGAK</sequence>
<dbReference type="Proteomes" id="UP000195569">
    <property type="component" value="Unassembled WGS sequence"/>
</dbReference>
<gene>
    <name evidence="1" type="ORF">BN2476_230035</name>
</gene>
<protein>
    <submittedName>
        <fullName evidence="1">Uncharacterized protein</fullName>
    </submittedName>
</protein>
<keyword evidence="2" id="KW-1185">Reference proteome</keyword>
<evidence type="ECO:0000313" key="1">
    <source>
        <dbReference type="EMBL" id="SIT39486.1"/>
    </source>
</evidence>
<proteinExistence type="predicted"/>
<reference evidence="1" key="1">
    <citation type="submission" date="2016-12" db="EMBL/GenBank/DDBJ databases">
        <authorList>
            <person name="Moulin L."/>
        </authorList>
    </citation>
    <scope>NUCLEOTIDE SEQUENCE [LARGE SCALE GENOMIC DNA]</scope>
    <source>
        <strain evidence="1">STM 7183</strain>
    </source>
</reference>